<protein>
    <submittedName>
        <fullName evidence="4">Uncharacterized protein</fullName>
    </submittedName>
</protein>
<keyword evidence="1" id="KW-0175">Coiled coil</keyword>
<keyword evidence="3" id="KW-0472">Membrane</keyword>
<evidence type="ECO:0000313" key="4">
    <source>
        <dbReference type="EMBL" id="WAE75489.1"/>
    </source>
</evidence>
<gene>
    <name evidence="4" type="ORF">OUQ99_10600</name>
</gene>
<keyword evidence="5" id="KW-1185">Reference proteome</keyword>
<accession>A0ABY6YT40</accession>
<sequence>MPEPDETGKARGAGQSSGSENRLHGDIHSPTVMARDIDGGVYYQQITVLTRKREGLDDEERELLATLGAETLRAGQLAGEVSSLRHQLEEHRKNSATEHGLLRRRIAHLEEERTHALHRIEQLHSELKESREQRLRVEAERDELQEDQVMLHFARAESELQRNEVLRREITELSQQRDLHYEWAQEEERRVAGTRDELVRARQEAEARESELLQVQQELERTVAELADQRDLHRERAQNEERRAAEALSELARLRERSGRGTHTASVGRWRVLPWQAAFLGLLVGLVLMAVLLT</sequence>
<proteinExistence type="predicted"/>
<evidence type="ECO:0000256" key="3">
    <source>
        <dbReference type="SAM" id="Phobius"/>
    </source>
</evidence>
<dbReference type="EMBL" id="CP113264">
    <property type="protein sequence ID" value="WAE75489.1"/>
    <property type="molecule type" value="Genomic_DNA"/>
</dbReference>
<reference evidence="4 5" key="1">
    <citation type="journal article" date="2013" name="Int. J. Syst. Evol. Microbiol.">
        <title>Description of Streptomonospora sediminis sp. nov. and Streptomonospora nanhaiensis sp. nov., and reclassification of Nocardiopsis arabia Hozzein &amp; Goodfellow 2008 as Streptomonospora arabica comb. nov. and emended description of the genus Streptomonospora.</title>
        <authorList>
            <person name="Zhang D.F."/>
            <person name="Pan H.Q."/>
            <person name="He J."/>
            <person name="Zhang X.M."/>
            <person name="Zhang Y.G."/>
            <person name="Klenk H.P."/>
            <person name="Hu J.C."/>
            <person name="Li W.J."/>
        </authorList>
    </citation>
    <scope>NUCLEOTIDE SEQUENCE [LARGE SCALE GENOMIC DNA]</scope>
    <source>
        <strain evidence="4 5">12A09</strain>
    </source>
</reference>
<dbReference type="Proteomes" id="UP001156498">
    <property type="component" value="Chromosome"/>
</dbReference>
<evidence type="ECO:0000256" key="1">
    <source>
        <dbReference type="SAM" id="Coils"/>
    </source>
</evidence>
<name>A0ABY6YT40_9ACTN</name>
<feature type="transmembrane region" description="Helical" evidence="3">
    <location>
        <begin position="273"/>
        <end position="293"/>
    </location>
</feature>
<organism evidence="4 5">
    <name type="scientific">Streptomonospora nanhaiensis</name>
    <dbReference type="NCBI Taxonomy" id="1323731"/>
    <lineage>
        <taxon>Bacteria</taxon>
        <taxon>Bacillati</taxon>
        <taxon>Actinomycetota</taxon>
        <taxon>Actinomycetes</taxon>
        <taxon>Streptosporangiales</taxon>
        <taxon>Nocardiopsidaceae</taxon>
        <taxon>Streptomonospora</taxon>
    </lineage>
</organism>
<feature type="coiled-coil region" evidence="1">
    <location>
        <begin position="106"/>
        <end position="257"/>
    </location>
</feature>
<dbReference type="RefSeq" id="WP_267949259.1">
    <property type="nucleotide sequence ID" value="NZ_CP113264.1"/>
</dbReference>
<evidence type="ECO:0000313" key="5">
    <source>
        <dbReference type="Proteomes" id="UP001156498"/>
    </source>
</evidence>
<evidence type="ECO:0000256" key="2">
    <source>
        <dbReference type="SAM" id="MobiDB-lite"/>
    </source>
</evidence>
<keyword evidence="3" id="KW-0812">Transmembrane</keyword>
<feature type="region of interest" description="Disordered" evidence="2">
    <location>
        <begin position="1"/>
        <end position="27"/>
    </location>
</feature>
<keyword evidence="3" id="KW-1133">Transmembrane helix</keyword>